<sequence>MFIIKGIKLPKITGIAIWPFIIVKTKMPGKTIINHEKIHLRQQVEMLVIPFYIWYILEWAVRFIALRNFNAAYLSISFEKEAYKNEKDFNYLKNRGFWSFLKYL</sequence>
<reference evidence="2" key="1">
    <citation type="journal article" date="2019" name="Int. J. Syst. Evol. Microbiol.">
        <title>The Global Catalogue of Microorganisms (GCM) 10K type strain sequencing project: providing services to taxonomists for standard genome sequencing and annotation.</title>
        <authorList>
            <consortium name="The Broad Institute Genomics Platform"/>
            <consortium name="The Broad Institute Genome Sequencing Center for Infectious Disease"/>
            <person name="Wu L."/>
            <person name="Ma J."/>
        </authorList>
    </citation>
    <scope>NUCLEOTIDE SEQUENCE [LARGE SCALE GENOMIC DNA]</scope>
    <source>
        <strain evidence="2">CECT 7956</strain>
    </source>
</reference>
<name>A0ABV7YQE5_9BACT</name>
<evidence type="ECO:0000313" key="1">
    <source>
        <dbReference type="EMBL" id="MFC3809096.1"/>
    </source>
</evidence>
<organism evidence="1 2">
    <name type="scientific">Lacihabitans lacunae</name>
    <dbReference type="NCBI Taxonomy" id="1028214"/>
    <lineage>
        <taxon>Bacteria</taxon>
        <taxon>Pseudomonadati</taxon>
        <taxon>Bacteroidota</taxon>
        <taxon>Cytophagia</taxon>
        <taxon>Cytophagales</taxon>
        <taxon>Leadbetterellaceae</taxon>
        <taxon>Lacihabitans</taxon>
    </lineage>
</organism>
<accession>A0ABV7YQE5</accession>
<proteinExistence type="predicted"/>
<keyword evidence="2" id="KW-1185">Reference proteome</keyword>
<gene>
    <name evidence="1" type="ORF">ACFOOI_00400</name>
</gene>
<comment type="caution">
    <text evidence="1">The sequence shown here is derived from an EMBL/GenBank/DDBJ whole genome shotgun (WGS) entry which is preliminary data.</text>
</comment>
<dbReference type="EMBL" id="JBHRYQ010000001">
    <property type="protein sequence ID" value="MFC3809096.1"/>
    <property type="molecule type" value="Genomic_DNA"/>
</dbReference>
<dbReference type="Proteomes" id="UP001595616">
    <property type="component" value="Unassembled WGS sequence"/>
</dbReference>
<protein>
    <recommendedName>
        <fullName evidence="3">DUF4157 domain-containing protein</fullName>
    </recommendedName>
</protein>
<evidence type="ECO:0008006" key="3">
    <source>
        <dbReference type="Google" id="ProtNLM"/>
    </source>
</evidence>
<dbReference type="RefSeq" id="WP_379833664.1">
    <property type="nucleotide sequence ID" value="NZ_JBHRYQ010000001.1"/>
</dbReference>
<evidence type="ECO:0000313" key="2">
    <source>
        <dbReference type="Proteomes" id="UP001595616"/>
    </source>
</evidence>